<reference evidence="1 2" key="1">
    <citation type="journal article" date="2016" name="Mol. Biol. Evol.">
        <title>Comparative Genomics of Early-Diverging Mushroom-Forming Fungi Provides Insights into the Origins of Lignocellulose Decay Capabilities.</title>
        <authorList>
            <person name="Nagy L.G."/>
            <person name="Riley R."/>
            <person name="Tritt A."/>
            <person name="Adam C."/>
            <person name="Daum C."/>
            <person name="Floudas D."/>
            <person name="Sun H."/>
            <person name="Yadav J.S."/>
            <person name="Pangilinan J."/>
            <person name="Larsson K.H."/>
            <person name="Matsuura K."/>
            <person name="Barry K."/>
            <person name="Labutti K."/>
            <person name="Kuo R."/>
            <person name="Ohm R.A."/>
            <person name="Bhattacharya S.S."/>
            <person name="Shirouzu T."/>
            <person name="Yoshinaga Y."/>
            <person name="Martin F.M."/>
            <person name="Grigoriev I.V."/>
            <person name="Hibbett D.S."/>
        </authorList>
    </citation>
    <scope>NUCLEOTIDE SEQUENCE [LARGE SCALE GENOMIC DNA]</scope>
    <source>
        <strain evidence="1 2">L-15889</strain>
    </source>
</reference>
<proteinExistence type="predicted"/>
<name>A0A165TXY8_9APHY</name>
<accession>A0A165TXY8</accession>
<sequence length="242" mass="27521">MKNLKTRDPITRQVLVGDISPEDWDRFTLYAPYVRVIGVTPNALNWEIDPSVFFFLSRMSEGRPFLPNLEELLWGQTVLSDTAGILFLVSPSLRRLHFRAYDNSSPSLIAMKRYGNLDIQTKPLRRDHVLHMLLDMIISKAVNVEHLTLSGTLPPITLTPLLNCQRLRALHLHWSLDDVDVGIVQIMDVLARIPTLTSLRMSATVWHDLHGSLPRLEHLESFGILGNRLREGYLSPTLSALD</sequence>
<evidence type="ECO:0008006" key="3">
    <source>
        <dbReference type="Google" id="ProtNLM"/>
    </source>
</evidence>
<evidence type="ECO:0000313" key="1">
    <source>
        <dbReference type="EMBL" id="KZT74116.1"/>
    </source>
</evidence>
<keyword evidence="2" id="KW-1185">Reference proteome</keyword>
<gene>
    <name evidence="1" type="ORF">DAEQUDRAFT_761561</name>
</gene>
<dbReference type="InterPro" id="IPR032675">
    <property type="entry name" value="LRR_dom_sf"/>
</dbReference>
<protein>
    <recommendedName>
        <fullName evidence="3">F-box domain-containing protein</fullName>
    </recommendedName>
</protein>
<organism evidence="1 2">
    <name type="scientific">Daedalea quercina L-15889</name>
    <dbReference type="NCBI Taxonomy" id="1314783"/>
    <lineage>
        <taxon>Eukaryota</taxon>
        <taxon>Fungi</taxon>
        <taxon>Dikarya</taxon>
        <taxon>Basidiomycota</taxon>
        <taxon>Agaricomycotina</taxon>
        <taxon>Agaricomycetes</taxon>
        <taxon>Polyporales</taxon>
        <taxon>Fomitopsis</taxon>
    </lineage>
</organism>
<dbReference type="Proteomes" id="UP000076727">
    <property type="component" value="Unassembled WGS sequence"/>
</dbReference>
<dbReference type="EMBL" id="KV429034">
    <property type="protein sequence ID" value="KZT74116.1"/>
    <property type="molecule type" value="Genomic_DNA"/>
</dbReference>
<dbReference type="Gene3D" id="3.80.10.10">
    <property type="entry name" value="Ribonuclease Inhibitor"/>
    <property type="match status" value="1"/>
</dbReference>
<dbReference type="AlphaFoldDB" id="A0A165TXY8"/>
<evidence type="ECO:0000313" key="2">
    <source>
        <dbReference type="Proteomes" id="UP000076727"/>
    </source>
</evidence>
<dbReference type="SUPFAM" id="SSF52047">
    <property type="entry name" value="RNI-like"/>
    <property type="match status" value="1"/>
</dbReference>
<dbReference type="STRING" id="1314783.A0A165TXY8"/>
<dbReference type="OrthoDB" id="3222238at2759"/>